<organism evidence="2 3">
    <name type="scientific">Candidatus Lumbricidiphila eiseniae</name>
    <dbReference type="NCBI Taxonomy" id="1969409"/>
    <lineage>
        <taxon>Bacteria</taxon>
        <taxon>Bacillati</taxon>
        <taxon>Actinomycetota</taxon>
        <taxon>Actinomycetes</taxon>
        <taxon>Micrococcales</taxon>
        <taxon>Microbacteriaceae</taxon>
        <taxon>Candidatus Lumbricidiphila</taxon>
    </lineage>
</organism>
<comment type="caution">
    <text evidence="2">The sequence shown here is derived from an EMBL/GenBank/DDBJ whole genome shotgun (WGS) entry which is preliminary data.</text>
</comment>
<reference evidence="3" key="1">
    <citation type="submission" date="2017-03" db="EMBL/GenBank/DDBJ databases">
        <authorList>
            <person name="Lund M.B."/>
        </authorList>
    </citation>
    <scope>NUCLEOTIDE SEQUENCE [LARGE SCALE GENOMIC DNA]</scope>
</reference>
<dbReference type="AlphaFoldDB" id="A0A2A6FQK2"/>
<feature type="region of interest" description="Disordered" evidence="1">
    <location>
        <begin position="34"/>
        <end position="114"/>
    </location>
</feature>
<protein>
    <submittedName>
        <fullName evidence="2">Uncharacterized protein</fullName>
    </submittedName>
</protein>
<evidence type="ECO:0000313" key="3">
    <source>
        <dbReference type="Proteomes" id="UP000219994"/>
    </source>
</evidence>
<sequence>MGAVERDPVFKKVGVVEQDESYPLFRDVRLSMNARHTSTTGPCRDTWESDSIVGTKTVGEGIRPRTQHQNPRQLSPPNPTDKPLTLIPRKDQTSSPTPSPFHVPRSMSRTHITS</sequence>
<evidence type="ECO:0000256" key="1">
    <source>
        <dbReference type="SAM" id="MobiDB-lite"/>
    </source>
</evidence>
<proteinExistence type="predicted"/>
<name>A0A2A6FQK2_9MICO</name>
<dbReference type="Proteomes" id="UP000219994">
    <property type="component" value="Unassembled WGS sequence"/>
</dbReference>
<accession>A0A2A6FQK2</accession>
<dbReference type="EMBL" id="NAEP01000043">
    <property type="protein sequence ID" value="PDQ34957.1"/>
    <property type="molecule type" value="Genomic_DNA"/>
</dbReference>
<gene>
    <name evidence="2" type="ORF">B5766_08680</name>
</gene>
<evidence type="ECO:0000313" key="2">
    <source>
        <dbReference type="EMBL" id="PDQ34957.1"/>
    </source>
</evidence>